<proteinExistence type="predicted"/>
<dbReference type="KEGG" id="nde:NIDE1433"/>
<evidence type="ECO:0000313" key="2">
    <source>
        <dbReference type="EMBL" id="ACE75589.1"/>
    </source>
</evidence>
<sequence>MRVVVLALAGLLSLSGCQSPGTPLPPTLKPSLAWPECPKIGGTYELQGEPLPGTMNFYRNRDHKLTLNAMLGVAVPADLAQEAVRVELVHEDTLELVNRFDGAITAHQLDLQPEDRVTCDHNRIRIHRTRSEGGVAEEPLRNISDISQELTLEGDGSLLVRTRIMNQSKSAFFSTPVPHEEYSARFRRLD</sequence>
<dbReference type="Proteomes" id="UP000001660">
    <property type="component" value="Chromosome"/>
</dbReference>
<protein>
    <submittedName>
        <fullName evidence="2">Exported protein</fullName>
    </submittedName>
</protein>
<gene>
    <name evidence="3" type="ORF">NIDE1433</name>
</gene>
<evidence type="ECO:0000313" key="3">
    <source>
        <dbReference type="EMBL" id="CBK41182.1"/>
    </source>
</evidence>
<feature type="signal peptide" evidence="1">
    <location>
        <begin position="1"/>
        <end position="20"/>
    </location>
</feature>
<accession>B3U4M2</accession>
<keyword evidence="4" id="KW-1185">Reference proteome</keyword>
<dbReference type="EMBL" id="FP929003">
    <property type="protein sequence ID" value="CBK41182.1"/>
    <property type="molecule type" value="Genomic_DNA"/>
</dbReference>
<reference evidence="3 4" key="2">
    <citation type="journal article" date="2010" name="Proc. Natl. Acad. Sci. U.S.A.">
        <title>A Nitrospira metagenome illuminates the physiology and evolution of globally important nitrite-oxidizing bacteria.</title>
        <authorList>
            <person name="Lucker S."/>
            <person name="Wagner M."/>
            <person name="Maixner F."/>
            <person name="Pelletier E."/>
            <person name="Koch H."/>
            <person name="Vacherie B."/>
            <person name="Rattei T."/>
            <person name="Sinninghe Damste J."/>
            <person name="Spieck E."/>
            <person name="Le Paslier D."/>
            <person name="Daims H."/>
        </authorList>
    </citation>
    <scope>NUCLEOTIDE SEQUENCE [LARGE SCALE GENOMIC DNA]</scope>
</reference>
<dbReference type="AlphaFoldDB" id="B3U4M2"/>
<dbReference type="PROSITE" id="PS51257">
    <property type="entry name" value="PROKAR_LIPOPROTEIN"/>
    <property type="match status" value="1"/>
</dbReference>
<keyword evidence="1" id="KW-0732">Signal</keyword>
<dbReference type="OrthoDB" id="9823123at2"/>
<dbReference type="EMBL" id="EU559167">
    <property type="protein sequence ID" value="ACE75589.1"/>
    <property type="molecule type" value="Genomic_DNA"/>
</dbReference>
<organism evidence="2">
    <name type="scientific">Nitrospira defluvii</name>
    <dbReference type="NCBI Taxonomy" id="330214"/>
    <lineage>
        <taxon>Bacteria</taxon>
        <taxon>Pseudomonadati</taxon>
        <taxon>Nitrospirota</taxon>
        <taxon>Nitrospiria</taxon>
        <taxon>Nitrospirales</taxon>
        <taxon>Nitrospiraceae</taxon>
        <taxon>Nitrospira</taxon>
    </lineage>
</organism>
<reference evidence="2" key="1">
    <citation type="journal article" date="2008" name="Environ. Microbiol.">
        <title>Environmental genomics reveals a functional chlorite dismutase in the nitrite-oxidizing bacterium 'Candidatus Nitrospira defluvii'.</title>
        <authorList>
            <person name="Maixner F."/>
            <person name="Wagner M."/>
            <person name="Lucker S."/>
            <person name="Pelletier E."/>
            <person name="Schmitz-Esser S."/>
            <person name="Hace K."/>
            <person name="Spieck E."/>
            <person name="Konrat R."/>
            <person name="Le Paslier D."/>
            <person name="Daims H."/>
        </authorList>
    </citation>
    <scope>NUCLEOTIDE SEQUENCE</scope>
</reference>
<evidence type="ECO:0000256" key="1">
    <source>
        <dbReference type="SAM" id="SignalP"/>
    </source>
</evidence>
<dbReference type="STRING" id="330214.NIDE1433"/>
<reference evidence="3" key="3">
    <citation type="submission" date="2010-03" db="EMBL/GenBank/DDBJ databases">
        <authorList>
            <person name="Genoscope - CEA"/>
        </authorList>
    </citation>
    <scope>NUCLEOTIDE SEQUENCE</scope>
</reference>
<dbReference type="HOGENOM" id="CLU_1425633_0_0_0"/>
<feature type="chain" id="PRO_5010824436" evidence="1">
    <location>
        <begin position="21"/>
        <end position="190"/>
    </location>
</feature>
<name>B3U4M2_9BACT</name>
<evidence type="ECO:0000313" key="4">
    <source>
        <dbReference type="Proteomes" id="UP000001660"/>
    </source>
</evidence>